<organism evidence="1 2">
    <name type="scientific">Portunus trituberculatus</name>
    <name type="common">Swimming crab</name>
    <name type="synonym">Neptunus trituberculatus</name>
    <dbReference type="NCBI Taxonomy" id="210409"/>
    <lineage>
        <taxon>Eukaryota</taxon>
        <taxon>Metazoa</taxon>
        <taxon>Ecdysozoa</taxon>
        <taxon>Arthropoda</taxon>
        <taxon>Crustacea</taxon>
        <taxon>Multicrustacea</taxon>
        <taxon>Malacostraca</taxon>
        <taxon>Eumalacostraca</taxon>
        <taxon>Eucarida</taxon>
        <taxon>Decapoda</taxon>
        <taxon>Pleocyemata</taxon>
        <taxon>Brachyura</taxon>
        <taxon>Eubrachyura</taxon>
        <taxon>Portunoidea</taxon>
        <taxon>Portunidae</taxon>
        <taxon>Portuninae</taxon>
        <taxon>Portunus</taxon>
    </lineage>
</organism>
<comment type="caution">
    <text evidence="1">The sequence shown here is derived from an EMBL/GenBank/DDBJ whole genome shotgun (WGS) entry which is preliminary data.</text>
</comment>
<evidence type="ECO:0000313" key="2">
    <source>
        <dbReference type="Proteomes" id="UP000324222"/>
    </source>
</evidence>
<protein>
    <submittedName>
        <fullName evidence="1">Uncharacterized protein</fullName>
    </submittedName>
</protein>
<name>A0A5B7E362_PORTR</name>
<proteinExistence type="predicted"/>
<keyword evidence="2" id="KW-1185">Reference proteome</keyword>
<accession>A0A5B7E362</accession>
<dbReference type="EMBL" id="VSRR010001803">
    <property type="protein sequence ID" value="MPC27785.1"/>
    <property type="molecule type" value="Genomic_DNA"/>
</dbReference>
<evidence type="ECO:0000313" key="1">
    <source>
        <dbReference type="EMBL" id="MPC27785.1"/>
    </source>
</evidence>
<gene>
    <name evidence="1" type="ORF">E2C01_020969</name>
</gene>
<reference evidence="1 2" key="1">
    <citation type="submission" date="2019-05" db="EMBL/GenBank/DDBJ databases">
        <title>Another draft genome of Portunus trituberculatus and its Hox gene families provides insights of decapod evolution.</title>
        <authorList>
            <person name="Jeong J.-H."/>
            <person name="Song I."/>
            <person name="Kim S."/>
            <person name="Choi T."/>
            <person name="Kim D."/>
            <person name="Ryu S."/>
            <person name="Kim W."/>
        </authorList>
    </citation>
    <scope>NUCLEOTIDE SEQUENCE [LARGE SCALE GENOMIC DNA]</scope>
    <source>
        <tissue evidence="1">Muscle</tissue>
    </source>
</reference>
<dbReference type="Proteomes" id="UP000324222">
    <property type="component" value="Unassembled WGS sequence"/>
</dbReference>
<dbReference type="AlphaFoldDB" id="A0A5B7E362"/>
<sequence>MHCAALGVIGPSPAPPEGRLAAECFRSRSSLCHEACNMCWSVLVFVPHWCSSLCSRCYLADVRSTTPGAAGVLCPGVGGHEGPLGKSVAPVIIIGPLTEDH</sequence>